<protein>
    <submittedName>
        <fullName evidence="1">Uncharacterized protein</fullName>
    </submittedName>
</protein>
<sequence length="147" mass="16292">MTEWTTNVVQVTIRAAGDVDGRVDVSNVGTPEAVVSLTIGSSLCRLVSRVTTRKVRENWERAGINTNRLPERVSQTWLGPDLGIAPVGAVVKLVDPPVASHLVPRNDQHRRPVHLAIQVGPVVWVVLDRTAYRTMLDLWRRAERAFG</sequence>
<keyword evidence="2" id="KW-1185">Reference proteome</keyword>
<organism evidence="1 2">
    <name type="scientific">Actinopolyspora alba</name>
    <dbReference type="NCBI Taxonomy" id="673379"/>
    <lineage>
        <taxon>Bacteria</taxon>
        <taxon>Bacillati</taxon>
        <taxon>Actinomycetota</taxon>
        <taxon>Actinomycetes</taxon>
        <taxon>Actinopolysporales</taxon>
        <taxon>Actinopolysporaceae</taxon>
        <taxon>Actinopolyspora</taxon>
        <taxon>Actinopolyspora alba group</taxon>
    </lineage>
</organism>
<gene>
    <name evidence="1" type="ORF">SAMN04487819_11681</name>
</gene>
<dbReference type="RefSeq" id="WP_092929252.1">
    <property type="nucleotide sequence ID" value="NZ_FOMZ01000016.1"/>
</dbReference>
<evidence type="ECO:0000313" key="2">
    <source>
        <dbReference type="Proteomes" id="UP000198716"/>
    </source>
</evidence>
<accession>A0A1I2BGH3</accession>
<evidence type="ECO:0000313" key="1">
    <source>
        <dbReference type="EMBL" id="SFE54948.1"/>
    </source>
</evidence>
<dbReference type="Proteomes" id="UP000198716">
    <property type="component" value="Unassembled WGS sequence"/>
</dbReference>
<proteinExistence type="predicted"/>
<name>A0A1I2BGH3_9ACTN</name>
<dbReference type="AlphaFoldDB" id="A0A1I2BGH3"/>
<dbReference type="EMBL" id="FOMZ01000016">
    <property type="protein sequence ID" value="SFE54948.1"/>
    <property type="molecule type" value="Genomic_DNA"/>
</dbReference>
<reference evidence="2" key="1">
    <citation type="submission" date="2016-10" db="EMBL/GenBank/DDBJ databases">
        <authorList>
            <person name="Varghese N."/>
            <person name="Submissions S."/>
        </authorList>
    </citation>
    <scope>NUCLEOTIDE SEQUENCE [LARGE SCALE GENOMIC DNA]</scope>
    <source>
        <strain evidence="2">DSM 45004</strain>
    </source>
</reference>